<organism evidence="1">
    <name type="scientific">Rhizophora mucronata</name>
    <name type="common">Asiatic mangrove</name>
    <dbReference type="NCBI Taxonomy" id="61149"/>
    <lineage>
        <taxon>Eukaryota</taxon>
        <taxon>Viridiplantae</taxon>
        <taxon>Streptophyta</taxon>
        <taxon>Embryophyta</taxon>
        <taxon>Tracheophyta</taxon>
        <taxon>Spermatophyta</taxon>
        <taxon>Magnoliopsida</taxon>
        <taxon>eudicotyledons</taxon>
        <taxon>Gunneridae</taxon>
        <taxon>Pentapetalae</taxon>
        <taxon>rosids</taxon>
        <taxon>fabids</taxon>
        <taxon>Malpighiales</taxon>
        <taxon>Rhizophoraceae</taxon>
        <taxon>Rhizophora</taxon>
    </lineage>
</organism>
<protein>
    <submittedName>
        <fullName evidence="1">Uncharacterized protein</fullName>
    </submittedName>
</protein>
<evidence type="ECO:0000313" key="1">
    <source>
        <dbReference type="EMBL" id="MBX62262.1"/>
    </source>
</evidence>
<name>A0A2P2Q5J7_RHIMU</name>
<dbReference type="AlphaFoldDB" id="A0A2P2Q5J7"/>
<sequence>MLLSEQPKQYGHLLKSDTISTSFHPKLLSNSIFLFQVGSLMDTFTKTACINEAAFGLSPKSLTAFTAQSTPS</sequence>
<proteinExistence type="predicted"/>
<accession>A0A2P2Q5J7</accession>
<reference evidence="1" key="1">
    <citation type="submission" date="2018-02" db="EMBL/GenBank/DDBJ databases">
        <title>Rhizophora mucronata_Transcriptome.</title>
        <authorList>
            <person name="Meera S.P."/>
            <person name="Sreeshan A."/>
            <person name="Augustine A."/>
        </authorList>
    </citation>
    <scope>NUCLEOTIDE SEQUENCE</scope>
    <source>
        <tissue evidence="1">Leaf</tissue>
    </source>
</reference>
<dbReference type="EMBL" id="GGEC01081778">
    <property type="protein sequence ID" value="MBX62262.1"/>
    <property type="molecule type" value="Transcribed_RNA"/>
</dbReference>